<proteinExistence type="predicted"/>
<keyword evidence="1" id="KW-0808">Transferase</keyword>
<name>A0A5B6WSW2_9ROSI</name>
<dbReference type="AlphaFoldDB" id="A0A5B6WSW2"/>
<dbReference type="Proteomes" id="UP000325315">
    <property type="component" value="Unassembled WGS sequence"/>
</dbReference>
<keyword evidence="2" id="KW-1185">Reference proteome</keyword>
<gene>
    <name evidence="1" type="ORF">EPI10_006076</name>
</gene>
<evidence type="ECO:0000313" key="1">
    <source>
        <dbReference type="EMBL" id="KAA3483955.1"/>
    </source>
</evidence>
<accession>A0A5B6WSW2</accession>
<protein>
    <submittedName>
        <fullName evidence="1">Receptor-like protein kinase</fullName>
    </submittedName>
</protein>
<organism evidence="1 2">
    <name type="scientific">Gossypium australe</name>
    <dbReference type="NCBI Taxonomy" id="47621"/>
    <lineage>
        <taxon>Eukaryota</taxon>
        <taxon>Viridiplantae</taxon>
        <taxon>Streptophyta</taxon>
        <taxon>Embryophyta</taxon>
        <taxon>Tracheophyta</taxon>
        <taxon>Spermatophyta</taxon>
        <taxon>Magnoliopsida</taxon>
        <taxon>eudicotyledons</taxon>
        <taxon>Gunneridae</taxon>
        <taxon>Pentapetalae</taxon>
        <taxon>rosids</taxon>
        <taxon>malvids</taxon>
        <taxon>Malvales</taxon>
        <taxon>Malvaceae</taxon>
        <taxon>Malvoideae</taxon>
        <taxon>Gossypium</taxon>
    </lineage>
</organism>
<evidence type="ECO:0000313" key="2">
    <source>
        <dbReference type="Proteomes" id="UP000325315"/>
    </source>
</evidence>
<keyword evidence="1" id="KW-0418">Kinase</keyword>
<dbReference type="OrthoDB" id="1738613at2759"/>
<comment type="caution">
    <text evidence="1">The sequence shown here is derived from an EMBL/GenBank/DDBJ whole genome shotgun (WGS) entry which is preliminary data.</text>
</comment>
<reference evidence="1" key="1">
    <citation type="submission" date="2019-08" db="EMBL/GenBank/DDBJ databases">
        <authorList>
            <person name="Liu F."/>
        </authorList>
    </citation>
    <scope>NUCLEOTIDE SEQUENCE [LARGE SCALE GENOMIC DNA]</scope>
    <source>
        <strain evidence="1">PA1801</strain>
        <tissue evidence="1">Leaf</tissue>
    </source>
</reference>
<dbReference type="SUPFAM" id="SSF54160">
    <property type="entry name" value="Chromo domain-like"/>
    <property type="match status" value="1"/>
</dbReference>
<dbReference type="EMBL" id="SMMG02000002">
    <property type="protein sequence ID" value="KAA3483955.1"/>
    <property type="molecule type" value="Genomic_DNA"/>
</dbReference>
<sequence length="72" mass="8704">MCFMYRCCANIYQIHCMILAREIKELRNKRIALVKVLWQRHGIEEATWEPEDAMRKQYPNLFISKIFGDENP</sequence>
<dbReference type="InterPro" id="IPR016197">
    <property type="entry name" value="Chromo-like_dom_sf"/>
</dbReference>
<dbReference type="GO" id="GO:0016301">
    <property type="term" value="F:kinase activity"/>
    <property type="evidence" value="ECO:0007669"/>
    <property type="project" value="UniProtKB-KW"/>
</dbReference>
<keyword evidence="1" id="KW-0675">Receptor</keyword>